<organism evidence="1">
    <name type="scientific">Siphoviridae sp. ctnpt50</name>
    <dbReference type="NCBI Taxonomy" id="2827941"/>
    <lineage>
        <taxon>Viruses</taxon>
        <taxon>Duplodnaviria</taxon>
        <taxon>Heunggongvirae</taxon>
        <taxon>Uroviricota</taxon>
        <taxon>Caudoviricetes</taxon>
    </lineage>
</organism>
<accession>A0A8S5SDF5</accession>
<sequence length="161" mass="18932">MIIIGFPGIGKSSVTRAYDGETNTTGYIDLESSNFVKDDNWVKEYCDLAIDLDLQGYNVFVSSHKNVREYLAEKQDVFPDIMEIFPSKEIRTEWLNRLESRYMKCETDKNERALSYMRNNFDDAVDEMEHDAIVHKVLITKENMNDLKKAMVGYWNKWYSE</sequence>
<reference evidence="1" key="1">
    <citation type="journal article" date="2021" name="Proc. Natl. Acad. Sci. U.S.A.">
        <title>A Catalog of Tens of Thousands of Viruses from Human Metagenomes Reveals Hidden Associations with Chronic Diseases.</title>
        <authorList>
            <person name="Tisza M.J."/>
            <person name="Buck C.B."/>
        </authorList>
    </citation>
    <scope>NUCLEOTIDE SEQUENCE</scope>
    <source>
        <strain evidence="1">Ctnpt50</strain>
    </source>
</reference>
<evidence type="ECO:0000313" key="1">
    <source>
        <dbReference type="EMBL" id="DAF48993.1"/>
    </source>
</evidence>
<proteinExistence type="predicted"/>
<protein>
    <submittedName>
        <fullName evidence="1">Ras family</fullName>
    </submittedName>
</protein>
<name>A0A8S5SDF5_9CAUD</name>
<dbReference type="EMBL" id="BK032577">
    <property type="protein sequence ID" value="DAF48993.1"/>
    <property type="molecule type" value="Genomic_DNA"/>
</dbReference>